<name>A0A8J6H662_TENMO</name>
<keyword evidence="3" id="KW-1185">Reference proteome</keyword>
<proteinExistence type="predicted"/>
<evidence type="ECO:0000256" key="1">
    <source>
        <dbReference type="ARBA" id="ARBA00022729"/>
    </source>
</evidence>
<evidence type="ECO:0000313" key="3">
    <source>
        <dbReference type="Proteomes" id="UP000719412"/>
    </source>
</evidence>
<dbReference type="Proteomes" id="UP000719412">
    <property type="component" value="Unassembled WGS sequence"/>
</dbReference>
<protein>
    <recommendedName>
        <fullName evidence="4">MD-2-related lipid-recognition domain-containing protein</fullName>
    </recommendedName>
</protein>
<evidence type="ECO:0008006" key="4">
    <source>
        <dbReference type="Google" id="ProtNLM"/>
    </source>
</evidence>
<reference evidence="2" key="2">
    <citation type="submission" date="2021-08" db="EMBL/GenBank/DDBJ databases">
        <authorList>
            <person name="Eriksson T."/>
        </authorList>
    </citation>
    <scope>NUCLEOTIDE SEQUENCE</scope>
    <source>
        <strain evidence="2">Stoneville</strain>
        <tissue evidence="2">Whole head</tissue>
    </source>
</reference>
<dbReference type="EMBL" id="JABDTM020028405">
    <property type="protein sequence ID" value="KAH0808994.1"/>
    <property type="molecule type" value="Genomic_DNA"/>
</dbReference>
<accession>A0A8J6H662</accession>
<gene>
    <name evidence="2" type="ORF">GEV33_013797</name>
</gene>
<evidence type="ECO:0000313" key="2">
    <source>
        <dbReference type="EMBL" id="KAH0808994.1"/>
    </source>
</evidence>
<comment type="caution">
    <text evidence="2">The sequence shown here is derived from an EMBL/GenBank/DDBJ whole genome shotgun (WGS) entry which is preliminary data.</text>
</comment>
<reference evidence="2" key="1">
    <citation type="journal article" date="2020" name="J Insects Food Feed">
        <title>The yellow mealworm (Tenebrio molitor) genome: a resource for the emerging insects as food and feed industry.</title>
        <authorList>
            <person name="Eriksson T."/>
            <person name="Andere A."/>
            <person name="Kelstrup H."/>
            <person name="Emery V."/>
            <person name="Picard C."/>
        </authorList>
    </citation>
    <scope>NUCLEOTIDE SEQUENCE</scope>
    <source>
        <strain evidence="2">Stoneville</strain>
        <tissue evidence="2">Whole head</tissue>
    </source>
</reference>
<sequence>MVEILRAQILLVEGEQKKKVVLRSLGQCKGQQSLPMVWYDFAPKHDEKTGDSMASIKVRTKALVSEDLSIMFNFWKCDASGNPDSCEQIMKDYYVSDICTYMVAKDQMWTSFMDSFTTPLVCPIKPGVYDAKDMKVTPDFLNYLPVGDALWKVQMDGYDRGKKITCVSVVIQIVPFYVKRS</sequence>
<dbReference type="SUPFAM" id="SSF63707">
    <property type="entry name" value="Ganglioside M2 (gm2) activator"/>
    <property type="match status" value="1"/>
</dbReference>
<organism evidence="2 3">
    <name type="scientific">Tenebrio molitor</name>
    <name type="common">Yellow mealworm beetle</name>
    <dbReference type="NCBI Taxonomy" id="7067"/>
    <lineage>
        <taxon>Eukaryota</taxon>
        <taxon>Metazoa</taxon>
        <taxon>Ecdysozoa</taxon>
        <taxon>Arthropoda</taxon>
        <taxon>Hexapoda</taxon>
        <taxon>Insecta</taxon>
        <taxon>Pterygota</taxon>
        <taxon>Neoptera</taxon>
        <taxon>Endopterygota</taxon>
        <taxon>Coleoptera</taxon>
        <taxon>Polyphaga</taxon>
        <taxon>Cucujiformia</taxon>
        <taxon>Tenebrionidae</taxon>
        <taxon>Tenebrio</taxon>
    </lineage>
</organism>
<keyword evidence="1" id="KW-0732">Signal</keyword>
<dbReference type="InterPro" id="IPR036846">
    <property type="entry name" value="GM2-AP_sf"/>
</dbReference>
<dbReference type="AlphaFoldDB" id="A0A8J6H662"/>
<dbReference type="Gene3D" id="2.70.220.10">
    <property type="entry name" value="Ganglioside GM2 activator"/>
    <property type="match status" value="1"/>
</dbReference>